<feature type="domain" description="RagB/SusD" evidence="6">
    <location>
        <begin position="371"/>
        <end position="474"/>
    </location>
</feature>
<comment type="subcellular location">
    <subcellularLocation>
        <location evidence="1">Cell outer membrane</location>
    </subcellularLocation>
</comment>
<dbReference type="EMBL" id="JSYN01000045">
    <property type="protein sequence ID" value="KIA89218.1"/>
    <property type="molecule type" value="Genomic_DNA"/>
</dbReference>
<dbReference type="InterPro" id="IPR011990">
    <property type="entry name" value="TPR-like_helical_dom_sf"/>
</dbReference>
<comment type="similarity">
    <text evidence="2">Belongs to the SusD family.</text>
</comment>
<sequence>MYNKIKPSRQVIKKIGMFMLIGTVLLSGCNKELDIDSTHLVNESNNWKSLADARSALLGSYGLLRAALADNNAHWLYGDLRMGDFKATSRLDLKAVTENNLNAPYPVVKSLSNWRKFYAVINSCTVFIDRAGEILKNDKQYTEENYKIDVAQMRALRAFTYFYMARIWGDIPLITASTDGNFIERPKVASEIVLQFATSELLAAVNALPYRYGALQNGLNQQSYYGKVAPYWDGILLNRISAYAILAHIAAWQGKYLDAVAYAKFVMTNFGLSGAIYTTTPNLTKVDGLFYGNNASQLVGFPFNYNTAEMSAVGHIEDLALAAPIISKAVPQIKMPDDVIAGIFNEANDLRFRFDPLTGLPVSDYFSGYGTSNTVFSKIKCIRNASTDGTLAIYSSALVFTRMEEITLLYAESLAAIGSMDEATDALDIVRNSRGIGLYKGTNAGLIDAIFAERRRELMGEGWRWYDLVRYNKLKNSDPKFTDLIKKGGIYWPIDEEVLSTNAKITQNEYWR</sequence>
<evidence type="ECO:0000256" key="3">
    <source>
        <dbReference type="ARBA" id="ARBA00022729"/>
    </source>
</evidence>
<evidence type="ECO:0000313" key="8">
    <source>
        <dbReference type="Proteomes" id="UP000031246"/>
    </source>
</evidence>
<name>A0A0C1FBG4_9SPHI</name>
<dbReference type="Proteomes" id="UP000031246">
    <property type="component" value="Unassembled WGS sequence"/>
</dbReference>
<evidence type="ECO:0000313" key="7">
    <source>
        <dbReference type="EMBL" id="KIA89218.1"/>
    </source>
</evidence>
<reference evidence="7 8" key="1">
    <citation type="submission" date="2014-10" db="EMBL/GenBank/DDBJ databases">
        <title>Pedobacter Kyungheensis.</title>
        <authorList>
            <person name="Anderson B.M."/>
            <person name="Newman J.D."/>
        </authorList>
    </citation>
    <scope>NUCLEOTIDE SEQUENCE [LARGE SCALE GENOMIC DNA]</scope>
    <source>
        <strain evidence="7 8">KACC 16221</strain>
    </source>
</reference>
<keyword evidence="8" id="KW-1185">Reference proteome</keyword>
<gene>
    <name evidence="7" type="ORF">OC25_25505</name>
</gene>
<evidence type="ECO:0000256" key="1">
    <source>
        <dbReference type="ARBA" id="ARBA00004442"/>
    </source>
</evidence>
<evidence type="ECO:0000256" key="2">
    <source>
        <dbReference type="ARBA" id="ARBA00006275"/>
    </source>
</evidence>
<keyword evidence="3" id="KW-0732">Signal</keyword>
<dbReference type="SUPFAM" id="SSF48452">
    <property type="entry name" value="TPR-like"/>
    <property type="match status" value="1"/>
</dbReference>
<organism evidence="7 8">
    <name type="scientific">Pedobacter kyungheensis</name>
    <dbReference type="NCBI Taxonomy" id="1069985"/>
    <lineage>
        <taxon>Bacteria</taxon>
        <taxon>Pseudomonadati</taxon>
        <taxon>Bacteroidota</taxon>
        <taxon>Sphingobacteriia</taxon>
        <taxon>Sphingobacteriales</taxon>
        <taxon>Sphingobacteriaceae</taxon>
        <taxon>Pedobacter</taxon>
    </lineage>
</organism>
<evidence type="ECO:0000256" key="4">
    <source>
        <dbReference type="ARBA" id="ARBA00023136"/>
    </source>
</evidence>
<keyword evidence="5" id="KW-0998">Cell outer membrane</keyword>
<dbReference type="AlphaFoldDB" id="A0A0C1FBG4"/>
<keyword evidence="4" id="KW-0472">Membrane</keyword>
<accession>A0A0C1FBG4</accession>
<comment type="caution">
    <text evidence="7">The sequence shown here is derived from an EMBL/GenBank/DDBJ whole genome shotgun (WGS) entry which is preliminary data.</text>
</comment>
<dbReference type="RefSeq" id="WP_039482909.1">
    <property type="nucleotide sequence ID" value="NZ_JSYN01000045.1"/>
</dbReference>
<dbReference type="PROSITE" id="PS51257">
    <property type="entry name" value="PROKAR_LIPOPROTEIN"/>
    <property type="match status" value="1"/>
</dbReference>
<dbReference type="CDD" id="cd08977">
    <property type="entry name" value="SusD"/>
    <property type="match status" value="1"/>
</dbReference>
<dbReference type="GO" id="GO:0009279">
    <property type="term" value="C:cell outer membrane"/>
    <property type="evidence" value="ECO:0007669"/>
    <property type="project" value="UniProtKB-SubCell"/>
</dbReference>
<protein>
    <recommendedName>
        <fullName evidence="6">RagB/SusD domain-containing protein</fullName>
    </recommendedName>
</protein>
<evidence type="ECO:0000256" key="5">
    <source>
        <dbReference type="ARBA" id="ARBA00023237"/>
    </source>
</evidence>
<evidence type="ECO:0000259" key="6">
    <source>
        <dbReference type="Pfam" id="PF07980"/>
    </source>
</evidence>
<dbReference type="Pfam" id="PF07980">
    <property type="entry name" value="SusD_RagB"/>
    <property type="match status" value="1"/>
</dbReference>
<dbReference type="Gene3D" id="1.25.40.390">
    <property type="match status" value="1"/>
</dbReference>
<dbReference type="InterPro" id="IPR012944">
    <property type="entry name" value="SusD_RagB_dom"/>
</dbReference>
<proteinExistence type="inferred from homology"/>